<sequence length="141" mass="16447">MQNTLDNLDNLPNDKFTNEPIWFSTVRDAWFTHLINETINKLPNAPVVYTNSLVYTEANLEDCNFHCRLKFSSHEFDAISVRVNALINGNFLELINLKFDSDGELYDYSHNSVNLEDIDAIIEHKMLFELFELWKSSKKLS</sequence>
<dbReference type="KEGG" id="cohn:KCTCHS21_01400"/>
<keyword evidence="2" id="KW-1185">Reference proteome</keyword>
<protein>
    <submittedName>
        <fullName evidence="1">Uncharacterized protein</fullName>
    </submittedName>
</protein>
<accession>A0A3T1CY63</accession>
<evidence type="ECO:0000313" key="2">
    <source>
        <dbReference type="Proteomes" id="UP000289856"/>
    </source>
</evidence>
<dbReference type="Proteomes" id="UP000289856">
    <property type="component" value="Chromosome"/>
</dbReference>
<organism evidence="1 2">
    <name type="scientific">Cohnella abietis</name>
    <dbReference type="NCBI Taxonomy" id="2507935"/>
    <lineage>
        <taxon>Bacteria</taxon>
        <taxon>Bacillati</taxon>
        <taxon>Bacillota</taxon>
        <taxon>Bacilli</taxon>
        <taxon>Bacillales</taxon>
        <taxon>Paenibacillaceae</taxon>
        <taxon>Cohnella</taxon>
    </lineage>
</organism>
<dbReference type="AlphaFoldDB" id="A0A3T1CY63"/>
<evidence type="ECO:0000313" key="1">
    <source>
        <dbReference type="EMBL" id="BBI30741.1"/>
    </source>
</evidence>
<name>A0A3T1CY63_9BACL</name>
<gene>
    <name evidence="1" type="ORF">KCTCHS21_01400</name>
</gene>
<dbReference type="RefSeq" id="WP_130604674.1">
    <property type="nucleotide sequence ID" value="NZ_AP019400.1"/>
</dbReference>
<proteinExistence type="predicted"/>
<reference evidence="1 2" key="1">
    <citation type="submission" date="2019-01" db="EMBL/GenBank/DDBJ databases">
        <title>Complete genome sequence of Cohnella hallensis HS21 isolated from Korean fir (Abies koreana) rhizospheric soil.</title>
        <authorList>
            <person name="Jiang L."/>
            <person name="Kang S.W."/>
            <person name="Kim S."/>
            <person name="Jung J."/>
            <person name="Kim C.Y."/>
            <person name="Kim D.H."/>
            <person name="Kim S.W."/>
            <person name="Lee J."/>
        </authorList>
    </citation>
    <scope>NUCLEOTIDE SEQUENCE [LARGE SCALE GENOMIC DNA]</scope>
    <source>
        <strain evidence="1 2">HS21</strain>
    </source>
</reference>
<dbReference type="EMBL" id="AP019400">
    <property type="protein sequence ID" value="BBI30741.1"/>
    <property type="molecule type" value="Genomic_DNA"/>
</dbReference>